<organism evidence="1">
    <name type="scientific">Mytilinidion resinicola</name>
    <dbReference type="NCBI Taxonomy" id="574789"/>
    <lineage>
        <taxon>Eukaryota</taxon>
        <taxon>Fungi</taxon>
        <taxon>Dikarya</taxon>
        <taxon>Ascomycota</taxon>
        <taxon>Pezizomycotina</taxon>
        <taxon>Dothideomycetes</taxon>
        <taxon>Pleosporomycetidae</taxon>
        <taxon>Mytilinidiales</taxon>
        <taxon>Mytilinidiaceae</taxon>
        <taxon>Mytilinidion</taxon>
    </lineage>
</organism>
<reference evidence="3" key="3">
    <citation type="submission" date="2025-04" db="UniProtKB">
        <authorList>
            <consortium name="RefSeq"/>
        </authorList>
    </citation>
    <scope>IDENTIFICATION</scope>
    <source>
        <strain evidence="3">CBS 304.34</strain>
    </source>
</reference>
<sequence length="166" mass="18715">MCRTAIFDHAREGQDCTHNHSTWTIIFLCSLCPERAERGHLRSARLIFSTEPQVLFFLRAANDTTPSFPGWDITLCPNWNVQNNIREEMTFSCCPNCMRSKLGFGEYIGAVPFLFELKEEMEQLEDWLFGGGAVGSLLGDAVNYTWCHPWETGFLNGVQNGGQNGA</sequence>
<reference evidence="3" key="2">
    <citation type="submission" date="2020-04" db="EMBL/GenBank/DDBJ databases">
        <authorList>
            <consortium name="NCBI Genome Project"/>
        </authorList>
    </citation>
    <scope>NUCLEOTIDE SEQUENCE</scope>
    <source>
        <strain evidence="3">CBS 304.34</strain>
    </source>
</reference>
<evidence type="ECO:0000313" key="2">
    <source>
        <dbReference type="Proteomes" id="UP000504636"/>
    </source>
</evidence>
<dbReference type="GeneID" id="54466540"/>
<dbReference type="EMBL" id="MU003702">
    <property type="protein sequence ID" value="KAF2809203.1"/>
    <property type="molecule type" value="Genomic_DNA"/>
</dbReference>
<dbReference type="Proteomes" id="UP000504636">
    <property type="component" value="Unplaced"/>
</dbReference>
<protein>
    <submittedName>
        <fullName evidence="1 3">Uncharacterized protein</fullName>
    </submittedName>
</protein>
<reference evidence="1 3" key="1">
    <citation type="journal article" date="2020" name="Stud. Mycol.">
        <title>101 Dothideomycetes genomes: a test case for predicting lifestyles and emergence of pathogens.</title>
        <authorList>
            <person name="Haridas S."/>
            <person name="Albert R."/>
            <person name="Binder M."/>
            <person name="Bloem J."/>
            <person name="Labutti K."/>
            <person name="Salamov A."/>
            <person name="Andreopoulos B."/>
            <person name="Baker S."/>
            <person name="Barry K."/>
            <person name="Bills G."/>
            <person name="Bluhm B."/>
            <person name="Cannon C."/>
            <person name="Castanera R."/>
            <person name="Culley D."/>
            <person name="Daum C."/>
            <person name="Ezra D."/>
            <person name="Gonzalez J."/>
            <person name="Henrissat B."/>
            <person name="Kuo A."/>
            <person name="Liang C."/>
            <person name="Lipzen A."/>
            <person name="Lutzoni F."/>
            <person name="Magnuson J."/>
            <person name="Mondo S."/>
            <person name="Nolan M."/>
            <person name="Ohm R."/>
            <person name="Pangilinan J."/>
            <person name="Park H.-J."/>
            <person name="Ramirez L."/>
            <person name="Alfaro M."/>
            <person name="Sun H."/>
            <person name="Tritt A."/>
            <person name="Yoshinaga Y."/>
            <person name="Zwiers L.-H."/>
            <person name="Turgeon B."/>
            <person name="Goodwin S."/>
            <person name="Spatafora J."/>
            <person name="Crous P."/>
            <person name="Grigoriev I."/>
        </authorList>
    </citation>
    <scope>NUCLEOTIDE SEQUENCE</scope>
    <source>
        <strain evidence="1 3">CBS 304.34</strain>
    </source>
</reference>
<dbReference type="AlphaFoldDB" id="A0A6A6YKX3"/>
<name>A0A6A6YKX3_9PEZI</name>
<proteinExistence type="predicted"/>
<keyword evidence="2" id="KW-1185">Reference proteome</keyword>
<evidence type="ECO:0000313" key="1">
    <source>
        <dbReference type="EMBL" id="KAF2809203.1"/>
    </source>
</evidence>
<accession>A0A6A6YKX3</accession>
<gene>
    <name evidence="1 3" type="ORF">BDZ99DRAFT_521641</name>
</gene>
<dbReference type="RefSeq" id="XP_033576167.1">
    <property type="nucleotide sequence ID" value="XM_033725647.1"/>
</dbReference>
<evidence type="ECO:0000313" key="3">
    <source>
        <dbReference type="RefSeq" id="XP_033576167.1"/>
    </source>
</evidence>